<feature type="region of interest" description="Disordered" evidence="1">
    <location>
        <begin position="1"/>
        <end position="27"/>
    </location>
</feature>
<keyword evidence="3" id="KW-1185">Reference proteome</keyword>
<sequence length="27" mass="2804">MGETVKDPAPSATCSKGGNRHYPSISL</sequence>
<gene>
    <name evidence="2" type="ORF">HUJ06_012521</name>
</gene>
<protein>
    <submittedName>
        <fullName evidence="2">Uncharacterized protein</fullName>
    </submittedName>
</protein>
<proteinExistence type="predicted"/>
<evidence type="ECO:0000313" key="2">
    <source>
        <dbReference type="EMBL" id="DAD33670.1"/>
    </source>
</evidence>
<comment type="caution">
    <text evidence="2">The sequence shown here is derived from an EMBL/GenBank/DDBJ whole genome shotgun (WGS) entry which is preliminary data.</text>
</comment>
<name>A0A822YM44_NELNU</name>
<accession>A0A822YM44</accession>
<evidence type="ECO:0000256" key="1">
    <source>
        <dbReference type="SAM" id="MobiDB-lite"/>
    </source>
</evidence>
<organism evidence="2 3">
    <name type="scientific">Nelumbo nucifera</name>
    <name type="common">Sacred lotus</name>
    <dbReference type="NCBI Taxonomy" id="4432"/>
    <lineage>
        <taxon>Eukaryota</taxon>
        <taxon>Viridiplantae</taxon>
        <taxon>Streptophyta</taxon>
        <taxon>Embryophyta</taxon>
        <taxon>Tracheophyta</taxon>
        <taxon>Spermatophyta</taxon>
        <taxon>Magnoliopsida</taxon>
        <taxon>Proteales</taxon>
        <taxon>Nelumbonaceae</taxon>
        <taxon>Nelumbo</taxon>
    </lineage>
</organism>
<reference evidence="2 3" key="1">
    <citation type="journal article" date="2020" name="Mol. Biol. Evol.">
        <title>Distinct Expression and Methylation Patterns for Genes with Different Fates following a Single Whole-Genome Duplication in Flowering Plants.</title>
        <authorList>
            <person name="Shi T."/>
            <person name="Rahmani R.S."/>
            <person name="Gugger P.F."/>
            <person name="Wang M."/>
            <person name="Li H."/>
            <person name="Zhang Y."/>
            <person name="Li Z."/>
            <person name="Wang Q."/>
            <person name="Van de Peer Y."/>
            <person name="Marchal K."/>
            <person name="Chen J."/>
        </authorList>
    </citation>
    <scope>NUCLEOTIDE SEQUENCE [LARGE SCALE GENOMIC DNA]</scope>
    <source>
        <tissue evidence="2">Leaf</tissue>
    </source>
</reference>
<dbReference type="Proteomes" id="UP000607653">
    <property type="component" value="Unassembled WGS sequence"/>
</dbReference>
<dbReference type="EMBL" id="DUZY01000003">
    <property type="protein sequence ID" value="DAD33670.1"/>
    <property type="molecule type" value="Genomic_DNA"/>
</dbReference>
<evidence type="ECO:0000313" key="3">
    <source>
        <dbReference type="Proteomes" id="UP000607653"/>
    </source>
</evidence>
<dbReference type="AlphaFoldDB" id="A0A822YM44"/>